<dbReference type="Proteomes" id="UP000295783">
    <property type="component" value="Unassembled WGS sequence"/>
</dbReference>
<dbReference type="AlphaFoldDB" id="A0A4R6WUT8"/>
<dbReference type="OrthoDB" id="9812311at2"/>
<evidence type="ECO:0000256" key="1">
    <source>
        <dbReference type="SAM" id="Phobius"/>
    </source>
</evidence>
<keyword evidence="1" id="KW-1133">Transmembrane helix</keyword>
<evidence type="ECO:0000313" key="3">
    <source>
        <dbReference type="EMBL" id="TDQ83920.1"/>
    </source>
</evidence>
<organism evidence="3 4">
    <name type="scientific">Dongia mobilis</name>
    <dbReference type="NCBI Taxonomy" id="578943"/>
    <lineage>
        <taxon>Bacteria</taxon>
        <taxon>Pseudomonadati</taxon>
        <taxon>Pseudomonadota</taxon>
        <taxon>Alphaproteobacteria</taxon>
        <taxon>Rhodospirillales</taxon>
        <taxon>Dongiaceae</taxon>
        <taxon>Dongia</taxon>
    </lineage>
</organism>
<dbReference type="CDD" id="cd06259">
    <property type="entry name" value="YdcF-like"/>
    <property type="match status" value="1"/>
</dbReference>
<sequence>MGVNRINFRDPAVQRGGLGRFALHVALSLLFAWFLGLMAFIAAIPLVVRDATTRTDAIVVLTGGRDRLAEAFRLLDAGLAPRLLITGVAPGVTLAQVIEGLGENRDAAPSAALQECCITLGYEAGNTVGNAAEGAAWVRANDVRSVRLVTANYHIQRSRLEFRRTLPDIDLVLHPVYPPEVQDNWWFVKPQILALLIGEYHKFVGAWLRASSEGIAGWTMHHGGEVGGLFTGWSLPDWVADWSGWFGTQDE</sequence>
<accession>A0A4R6WUT8</accession>
<gene>
    <name evidence="3" type="ORF">A8950_0464</name>
</gene>
<proteinExistence type="predicted"/>
<protein>
    <submittedName>
        <fullName evidence="3">Uncharacterized SAM-binding protein YcdF (DUF218 family)</fullName>
    </submittedName>
</protein>
<keyword evidence="4" id="KW-1185">Reference proteome</keyword>
<dbReference type="Pfam" id="PF02698">
    <property type="entry name" value="DUF218"/>
    <property type="match status" value="1"/>
</dbReference>
<comment type="caution">
    <text evidence="3">The sequence shown here is derived from an EMBL/GenBank/DDBJ whole genome shotgun (WGS) entry which is preliminary data.</text>
</comment>
<evidence type="ECO:0000313" key="4">
    <source>
        <dbReference type="Proteomes" id="UP000295783"/>
    </source>
</evidence>
<name>A0A4R6WUT8_9PROT</name>
<dbReference type="InterPro" id="IPR003848">
    <property type="entry name" value="DUF218"/>
</dbReference>
<dbReference type="RefSeq" id="WP_133611997.1">
    <property type="nucleotide sequence ID" value="NZ_SNYW01000006.1"/>
</dbReference>
<evidence type="ECO:0000259" key="2">
    <source>
        <dbReference type="Pfam" id="PF02698"/>
    </source>
</evidence>
<keyword evidence="1" id="KW-0472">Membrane</keyword>
<dbReference type="EMBL" id="SNYW01000006">
    <property type="protein sequence ID" value="TDQ83920.1"/>
    <property type="molecule type" value="Genomic_DNA"/>
</dbReference>
<feature type="domain" description="DUF218" evidence="2">
    <location>
        <begin position="56"/>
        <end position="176"/>
    </location>
</feature>
<feature type="transmembrane region" description="Helical" evidence="1">
    <location>
        <begin position="21"/>
        <end position="48"/>
    </location>
</feature>
<keyword evidence="1" id="KW-0812">Transmembrane</keyword>
<reference evidence="3 4" key="1">
    <citation type="submission" date="2019-03" db="EMBL/GenBank/DDBJ databases">
        <title>Genomic Encyclopedia of Type Strains, Phase III (KMG-III): the genomes of soil and plant-associated and newly described type strains.</title>
        <authorList>
            <person name="Whitman W."/>
        </authorList>
    </citation>
    <scope>NUCLEOTIDE SEQUENCE [LARGE SCALE GENOMIC DNA]</scope>
    <source>
        <strain evidence="3 4">CGMCC 1.7660</strain>
    </source>
</reference>